<dbReference type="AlphaFoldDB" id="A0A6A5YB90"/>
<accession>A0A6A5YB90</accession>
<name>A0A6A5YB90_9PLEO</name>
<evidence type="ECO:0000313" key="2">
    <source>
        <dbReference type="Proteomes" id="UP000799778"/>
    </source>
</evidence>
<keyword evidence="2" id="KW-1185">Reference proteome</keyword>
<gene>
    <name evidence="1" type="ORF">BU24DRAFT_42130</name>
</gene>
<protein>
    <submittedName>
        <fullName evidence="1">Uncharacterized protein</fullName>
    </submittedName>
</protein>
<sequence length="104" mass="11449">MQLLHVPLSSHPITAIIYTLTLPLLASSVTSPQSSWTNYLLDQLPPTPSHEYYSQSFVDVLVLSVYSRSTTRESGTFVTKSVHIVPHPQPLGVDVLVGLLDLVH</sequence>
<dbReference type="RefSeq" id="XP_033390636.1">
    <property type="nucleotide sequence ID" value="XM_033527696.1"/>
</dbReference>
<proteinExistence type="predicted"/>
<dbReference type="EMBL" id="ML978066">
    <property type="protein sequence ID" value="KAF2022297.1"/>
    <property type="molecule type" value="Genomic_DNA"/>
</dbReference>
<reference evidence="1" key="1">
    <citation type="journal article" date="2020" name="Stud. Mycol.">
        <title>101 Dothideomycetes genomes: a test case for predicting lifestyles and emergence of pathogens.</title>
        <authorList>
            <person name="Haridas S."/>
            <person name="Albert R."/>
            <person name="Binder M."/>
            <person name="Bloem J."/>
            <person name="Labutti K."/>
            <person name="Salamov A."/>
            <person name="Andreopoulos B."/>
            <person name="Baker S."/>
            <person name="Barry K."/>
            <person name="Bills G."/>
            <person name="Bluhm B."/>
            <person name="Cannon C."/>
            <person name="Castanera R."/>
            <person name="Culley D."/>
            <person name="Daum C."/>
            <person name="Ezra D."/>
            <person name="Gonzalez J."/>
            <person name="Henrissat B."/>
            <person name="Kuo A."/>
            <person name="Liang C."/>
            <person name="Lipzen A."/>
            <person name="Lutzoni F."/>
            <person name="Magnuson J."/>
            <person name="Mondo S."/>
            <person name="Nolan M."/>
            <person name="Ohm R."/>
            <person name="Pangilinan J."/>
            <person name="Park H.-J."/>
            <person name="Ramirez L."/>
            <person name="Alfaro M."/>
            <person name="Sun H."/>
            <person name="Tritt A."/>
            <person name="Yoshinaga Y."/>
            <person name="Zwiers L.-H."/>
            <person name="Turgeon B."/>
            <person name="Goodwin S."/>
            <person name="Spatafora J."/>
            <person name="Crous P."/>
            <person name="Grigoriev I."/>
        </authorList>
    </citation>
    <scope>NUCLEOTIDE SEQUENCE</scope>
    <source>
        <strain evidence="1">CBS 175.79</strain>
    </source>
</reference>
<evidence type="ECO:0000313" key="1">
    <source>
        <dbReference type="EMBL" id="KAF2022297.1"/>
    </source>
</evidence>
<organism evidence="1 2">
    <name type="scientific">Aaosphaeria arxii CBS 175.79</name>
    <dbReference type="NCBI Taxonomy" id="1450172"/>
    <lineage>
        <taxon>Eukaryota</taxon>
        <taxon>Fungi</taxon>
        <taxon>Dikarya</taxon>
        <taxon>Ascomycota</taxon>
        <taxon>Pezizomycotina</taxon>
        <taxon>Dothideomycetes</taxon>
        <taxon>Pleosporomycetidae</taxon>
        <taxon>Pleosporales</taxon>
        <taxon>Pleosporales incertae sedis</taxon>
        <taxon>Aaosphaeria</taxon>
    </lineage>
</organism>
<dbReference type="GeneID" id="54285093"/>
<dbReference type="Proteomes" id="UP000799778">
    <property type="component" value="Unassembled WGS sequence"/>
</dbReference>